<evidence type="ECO:0000256" key="4">
    <source>
        <dbReference type="ARBA" id="ARBA00022989"/>
    </source>
</evidence>
<dbReference type="InterPro" id="IPR002797">
    <property type="entry name" value="Polysacc_synth"/>
</dbReference>
<protein>
    <submittedName>
        <fullName evidence="7">Uncharacterized protein</fullName>
    </submittedName>
</protein>
<organism evidence="7">
    <name type="scientific">Schlesneria paludicola</name>
    <dbReference type="NCBI Taxonomy" id="360056"/>
    <lineage>
        <taxon>Bacteria</taxon>
        <taxon>Pseudomonadati</taxon>
        <taxon>Planctomycetota</taxon>
        <taxon>Planctomycetia</taxon>
        <taxon>Planctomycetales</taxon>
        <taxon>Planctomycetaceae</taxon>
        <taxon>Schlesneria</taxon>
    </lineage>
</organism>
<reference evidence="7" key="1">
    <citation type="journal article" date="2020" name="mSystems">
        <title>Genome- and Community-Level Interaction Insights into Carbon Utilization and Element Cycling Functions of Hydrothermarchaeota in Hydrothermal Sediment.</title>
        <authorList>
            <person name="Zhou Z."/>
            <person name="Liu Y."/>
            <person name="Xu W."/>
            <person name="Pan J."/>
            <person name="Luo Z.H."/>
            <person name="Li M."/>
        </authorList>
    </citation>
    <scope>NUCLEOTIDE SEQUENCE [LARGE SCALE GENOMIC DNA]</scope>
    <source>
        <strain evidence="7">SpSt-508</strain>
    </source>
</reference>
<keyword evidence="2" id="KW-1003">Cell membrane</keyword>
<evidence type="ECO:0000256" key="6">
    <source>
        <dbReference type="SAM" id="Phobius"/>
    </source>
</evidence>
<sequence length="472" mass="49968">MDAPAAVPRTDSSTPVAPRVVIAVPFHEWLTAAAARLLRAPLLRRFLYGASWNALATFAARALALLGTIYVARTLGRDPLGQFGAVQTTVGMFGVFAGCGLGIATTKFVAELRRSDPQRTGRIIAWSQLAATLLGGLFSGVCLLLSNWLASSVLAAPELTRPLQLGSALILCNTIHGVQSATLAGLEAFRAIGLLNIVGGMAAFCGVVLGARWGGVEGAVAALSAAAAVQALLGQWVLRAVIRAEAIPLFFSDAWRETATLLQFAVPLALSSLTVLPTEWMVSAYLANQPGGYGQLGLYSAACQWFNALLLVPMVVGQAALPMLAERWSRGDRRGFQRLMLLAMATNFGIVLPLVAVGWRLSHWLMTRNGEAFAEGADVLSVLLAATLVMALQTPVGNSLQASGRTGISLAMNLAWAATYLVLAWLLISSGALGVAWARLLAYGAHTIWVFAYVLRQLSALPRAVPREQGER</sequence>
<evidence type="ECO:0000256" key="3">
    <source>
        <dbReference type="ARBA" id="ARBA00022692"/>
    </source>
</evidence>
<evidence type="ECO:0000256" key="2">
    <source>
        <dbReference type="ARBA" id="ARBA00022475"/>
    </source>
</evidence>
<dbReference type="PANTHER" id="PTHR30250">
    <property type="entry name" value="PST FAMILY PREDICTED COLANIC ACID TRANSPORTER"/>
    <property type="match status" value="1"/>
</dbReference>
<feature type="transmembrane region" description="Helical" evidence="6">
    <location>
        <begin position="296"/>
        <end position="319"/>
    </location>
</feature>
<dbReference type="InterPro" id="IPR050833">
    <property type="entry name" value="Poly_Biosynth_Transport"/>
</dbReference>
<feature type="transmembrane region" description="Helical" evidence="6">
    <location>
        <begin position="50"/>
        <end position="72"/>
    </location>
</feature>
<keyword evidence="3 6" id="KW-0812">Transmembrane</keyword>
<dbReference type="EMBL" id="DSVQ01000012">
    <property type="protein sequence ID" value="HGT39552.1"/>
    <property type="molecule type" value="Genomic_DNA"/>
</dbReference>
<keyword evidence="5 6" id="KW-0472">Membrane</keyword>
<dbReference type="GO" id="GO:0005886">
    <property type="term" value="C:plasma membrane"/>
    <property type="evidence" value="ECO:0007669"/>
    <property type="project" value="UniProtKB-SubCell"/>
</dbReference>
<feature type="transmembrane region" description="Helical" evidence="6">
    <location>
        <begin position="379"/>
        <end position="396"/>
    </location>
</feature>
<feature type="transmembrane region" description="Helical" evidence="6">
    <location>
        <begin position="84"/>
        <end position="103"/>
    </location>
</feature>
<comment type="caution">
    <text evidence="7">The sequence shown here is derived from an EMBL/GenBank/DDBJ whole genome shotgun (WGS) entry which is preliminary data.</text>
</comment>
<feature type="transmembrane region" description="Helical" evidence="6">
    <location>
        <begin position="408"/>
        <end position="428"/>
    </location>
</feature>
<feature type="transmembrane region" description="Helical" evidence="6">
    <location>
        <begin position="434"/>
        <end position="455"/>
    </location>
</feature>
<dbReference type="Pfam" id="PF01943">
    <property type="entry name" value="Polysacc_synt"/>
    <property type="match status" value="1"/>
</dbReference>
<feature type="transmembrane region" description="Helical" evidence="6">
    <location>
        <begin position="193"/>
        <end position="213"/>
    </location>
</feature>
<evidence type="ECO:0000313" key="7">
    <source>
        <dbReference type="EMBL" id="HGT39552.1"/>
    </source>
</evidence>
<feature type="transmembrane region" description="Helical" evidence="6">
    <location>
        <begin position="259"/>
        <end position="276"/>
    </location>
</feature>
<comment type="subcellular location">
    <subcellularLocation>
        <location evidence="1">Cell membrane</location>
        <topology evidence="1">Multi-pass membrane protein</topology>
    </subcellularLocation>
</comment>
<feature type="transmembrane region" description="Helical" evidence="6">
    <location>
        <begin position="339"/>
        <end position="359"/>
    </location>
</feature>
<evidence type="ECO:0000256" key="1">
    <source>
        <dbReference type="ARBA" id="ARBA00004651"/>
    </source>
</evidence>
<dbReference type="PANTHER" id="PTHR30250:SF11">
    <property type="entry name" value="O-ANTIGEN TRANSPORTER-RELATED"/>
    <property type="match status" value="1"/>
</dbReference>
<keyword evidence="4 6" id="KW-1133">Transmembrane helix</keyword>
<evidence type="ECO:0000256" key="5">
    <source>
        <dbReference type="ARBA" id="ARBA00023136"/>
    </source>
</evidence>
<feature type="transmembrane region" description="Helical" evidence="6">
    <location>
        <begin position="123"/>
        <end position="146"/>
    </location>
</feature>
<name>A0A7C4LKV5_9PLAN</name>
<proteinExistence type="predicted"/>
<feature type="transmembrane region" description="Helical" evidence="6">
    <location>
        <begin position="166"/>
        <end position="186"/>
    </location>
</feature>
<accession>A0A7C4LKV5</accession>
<gene>
    <name evidence="7" type="ORF">ENS64_09865</name>
</gene>
<feature type="transmembrane region" description="Helical" evidence="6">
    <location>
        <begin position="219"/>
        <end position="238"/>
    </location>
</feature>
<dbReference type="AlphaFoldDB" id="A0A7C4LKV5"/>